<keyword evidence="3" id="KW-1185">Reference proteome</keyword>
<proteinExistence type="predicted"/>
<evidence type="ECO:0000313" key="2">
    <source>
        <dbReference type="EMBL" id="TNN60429.1"/>
    </source>
</evidence>
<reference evidence="2 3" key="1">
    <citation type="submission" date="2019-03" db="EMBL/GenBank/DDBJ databases">
        <title>First draft genome of Liparis tanakae, snailfish: a comprehensive survey of snailfish specific genes.</title>
        <authorList>
            <person name="Kim W."/>
            <person name="Song I."/>
            <person name="Jeong J.-H."/>
            <person name="Kim D."/>
            <person name="Kim S."/>
            <person name="Ryu S."/>
            <person name="Song J.Y."/>
            <person name="Lee S.K."/>
        </authorList>
    </citation>
    <scope>NUCLEOTIDE SEQUENCE [LARGE SCALE GENOMIC DNA]</scope>
    <source>
        <tissue evidence="2">Muscle</tissue>
    </source>
</reference>
<sequence length="224" mass="23696">MSGLEKRLFVTAVPDMAAPPQRTSKCPLECSQRSGAVASRRPPSRRSSQEVAAGDEGSFPDGVWSSARDGSPRVDFALWASTWNVGEINEFSNVPNKQTNKECLFAVKPEREDGKSFISVSEANLKTRTPTAAAAATKTKTTAAAAAAAASTMNIPIEAVSDGKDNDGRKKKKKKKKSLCVTLKNFPSESLSVETFDGSLFFSPIVVSLPLTSEAAPAEAGASP</sequence>
<accession>A0A4Z2H3V2</accession>
<name>A0A4Z2H3V2_9TELE</name>
<evidence type="ECO:0000256" key="1">
    <source>
        <dbReference type="SAM" id="MobiDB-lite"/>
    </source>
</evidence>
<organism evidence="2 3">
    <name type="scientific">Liparis tanakae</name>
    <name type="common">Tanaka's snailfish</name>
    <dbReference type="NCBI Taxonomy" id="230148"/>
    <lineage>
        <taxon>Eukaryota</taxon>
        <taxon>Metazoa</taxon>
        <taxon>Chordata</taxon>
        <taxon>Craniata</taxon>
        <taxon>Vertebrata</taxon>
        <taxon>Euteleostomi</taxon>
        <taxon>Actinopterygii</taxon>
        <taxon>Neopterygii</taxon>
        <taxon>Teleostei</taxon>
        <taxon>Neoteleostei</taxon>
        <taxon>Acanthomorphata</taxon>
        <taxon>Eupercaria</taxon>
        <taxon>Perciformes</taxon>
        <taxon>Cottioidei</taxon>
        <taxon>Cottales</taxon>
        <taxon>Liparidae</taxon>
        <taxon>Liparis</taxon>
    </lineage>
</organism>
<gene>
    <name evidence="2" type="ORF">EYF80_029280</name>
</gene>
<protein>
    <submittedName>
        <fullName evidence="2">Uncharacterized protein</fullName>
    </submittedName>
</protein>
<comment type="caution">
    <text evidence="2">The sequence shown here is derived from an EMBL/GenBank/DDBJ whole genome shotgun (WGS) entry which is preliminary data.</text>
</comment>
<dbReference type="EMBL" id="SRLO01000333">
    <property type="protein sequence ID" value="TNN60429.1"/>
    <property type="molecule type" value="Genomic_DNA"/>
</dbReference>
<dbReference type="Proteomes" id="UP000314294">
    <property type="component" value="Unassembled WGS sequence"/>
</dbReference>
<feature type="region of interest" description="Disordered" evidence="1">
    <location>
        <begin position="15"/>
        <end position="67"/>
    </location>
</feature>
<evidence type="ECO:0000313" key="3">
    <source>
        <dbReference type="Proteomes" id="UP000314294"/>
    </source>
</evidence>
<dbReference type="AlphaFoldDB" id="A0A4Z2H3V2"/>